<dbReference type="Gene3D" id="3.30.470.110">
    <property type="match status" value="1"/>
</dbReference>
<evidence type="ECO:0000313" key="1">
    <source>
        <dbReference type="EMBL" id="KAL0197959.1"/>
    </source>
</evidence>
<name>A0ABD0RHE0_CIRMR</name>
<evidence type="ECO:0000313" key="2">
    <source>
        <dbReference type="Proteomes" id="UP001529510"/>
    </source>
</evidence>
<feature type="non-terminal residue" evidence="1">
    <location>
        <position position="53"/>
    </location>
</feature>
<gene>
    <name evidence="1" type="ORF">M9458_006499</name>
</gene>
<keyword evidence="2" id="KW-1185">Reference proteome</keyword>
<organism evidence="1 2">
    <name type="scientific">Cirrhinus mrigala</name>
    <name type="common">Mrigala</name>
    <dbReference type="NCBI Taxonomy" id="683832"/>
    <lineage>
        <taxon>Eukaryota</taxon>
        <taxon>Metazoa</taxon>
        <taxon>Chordata</taxon>
        <taxon>Craniata</taxon>
        <taxon>Vertebrata</taxon>
        <taxon>Euteleostomi</taxon>
        <taxon>Actinopterygii</taxon>
        <taxon>Neopterygii</taxon>
        <taxon>Teleostei</taxon>
        <taxon>Ostariophysi</taxon>
        <taxon>Cypriniformes</taxon>
        <taxon>Cyprinidae</taxon>
        <taxon>Labeoninae</taxon>
        <taxon>Labeonini</taxon>
        <taxon>Cirrhinus</taxon>
    </lineage>
</organism>
<proteinExistence type="predicted"/>
<comment type="caution">
    <text evidence="1">The sequence shown here is derived from an EMBL/GenBank/DDBJ whole genome shotgun (WGS) entry which is preliminary data.</text>
</comment>
<dbReference type="AlphaFoldDB" id="A0ABD0RHE0"/>
<dbReference type="EMBL" id="JAMKFB020000003">
    <property type="protein sequence ID" value="KAL0197959.1"/>
    <property type="molecule type" value="Genomic_DNA"/>
</dbReference>
<reference evidence="1 2" key="1">
    <citation type="submission" date="2024-05" db="EMBL/GenBank/DDBJ databases">
        <title>Genome sequencing and assembly of Indian major carp, Cirrhinus mrigala (Hamilton, 1822).</title>
        <authorList>
            <person name="Mohindra V."/>
            <person name="Chowdhury L.M."/>
            <person name="Lal K."/>
            <person name="Jena J.K."/>
        </authorList>
    </citation>
    <scope>NUCLEOTIDE SEQUENCE [LARGE SCALE GENOMIC DNA]</scope>
    <source>
        <strain evidence="1">CM1030</strain>
        <tissue evidence="1">Blood</tissue>
    </source>
</reference>
<dbReference type="Proteomes" id="UP001529510">
    <property type="component" value="Unassembled WGS sequence"/>
</dbReference>
<accession>A0ABD0RHE0</accession>
<sequence length="53" mass="6199">MSAKAISEQTGKEFLYKHICTTAAVQNRFRYANVTAETDWERLVQDHPWLLTE</sequence>
<protein>
    <submittedName>
        <fullName evidence="1">Uncharacterized protein</fullName>
    </submittedName>
</protein>